<dbReference type="Proteomes" id="UP001054945">
    <property type="component" value="Unassembled WGS sequence"/>
</dbReference>
<sequence>MLNGIHTGFSVILWTLSLLKFLETRCYRTFIEIDSLWGIQENWTPSNVSGDPMDSVGNSRKSGAIDKMSGSGEGDIKKRKLIVGRRWED</sequence>
<feature type="signal peptide" evidence="2">
    <location>
        <begin position="1"/>
        <end position="24"/>
    </location>
</feature>
<keyword evidence="2" id="KW-0732">Signal</keyword>
<protein>
    <submittedName>
        <fullName evidence="3">Uncharacterized protein</fullName>
    </submittedName>
</protein>
<keyword evidence="4" id="KW-1185">Reference proteome</keyword>
<gene>
    <name evidence="3" type="ORF">CEXT_22411</name>
</gene>
<dbReference type="EMBL" id="BPLR01014659">
    <property type="protein sequence ID" value="GIY70397.1"/>
    <property type="molecule type" value="Genomic_DNA"/>
</dbReference>
<comment type="caution">
    <text evidence="3">The sequence shown here is derived from an EMBL/GenBank/DDBJ whole genome shotgun (WGS) entry which is preliminary data.</text>
</comment>
<evidence type="ECO:0000256" key="1">
    <source>
        <dbReference type="SAM" id="MobiDB-lite"/>
    </source>
</evidence>
<proteinExistence type="predicted"/>
<evidence type="ECO:0000313" key="3">
    <source>
        <dbReference type="EMBL" id="GIY70397.1"/>
    </source>
</evidence>
<organism evidence="3 4">
    <name type="scientific">Caerostris extrusa</name>
    <name type="common">Bark spider</name>
    <name type="synonym">Caerostris bankana</name>
    <dbReference type="NCBI Taxonomy" id="172846"/>
    <lineage>
        <taxon>Eukaryota</taxon>
        <taxon>Metazoa</taxon>
        <taxon>Ecdysozoa</taxon>
        <taxon>Arthropoda</taxon>
        <taxon>Chelicerata</taxon>
        <taxon>Arachnida</taxon>
        <taxon>Araneae</taxon>
        <taxon>Araneomorphae</taxon>
        <taxon>Entelegynae</taxon>
        <taxon>Araneoidea</taxon>
        <taxon>Araneidae</taxon>
        <taxon>Caerostris</taxon>
    </lineage>
</organism>
<reference evidence="3 4" key="1">
    <citation type="submission" date="2021-06" db="EMBL/GenBank/DDBJ databases">
        <title>Caerostris extrusa draft genome.</title>
        <authorList>
            <person name="Kono N."/>
            <person name="Arakawa K."/>
        </authorList>
    </citation>
    <scope>NUCLEOTIDE SEQUENCE [LARGE SCALE GENOMIC DNA]</scope>
</reference>
<accession>A0AAV4VJB4</accession>
<feature type="region of interest" description="Disordered" evidence="1">
    <location>
        <begin position="46"/>
        <end position="77"/>
    </location>
</feature>
<evidence type="ECO:0000256" key="2">
    <source>
        <dbReference type="SAM" id="SignalP"/>
    </source>
</evidence>
<feature type="chain" id="PRO_5043405573" evidence="2">
    <location>
        <begin position="25"/>
        <end position="89"/>
    </location>
</feature>
<name>A0AAV4VJB4_CAEEX</name>
<evidence type="ECO:0000313" key="4">
    <source>
        <dbReference type="Proteomes" id="UP001054945"/>
    </source>
</evidence>
<dbReference type="AlphaFoldDB" id="A0AAV4VJB4"/>